<feature type="transmembrane region" description="Helical" evidence="3">
    <location>
        <begin position="368"/>
        <end position="387"/>
    </location>
</feature>
<protein>
    <recommendedName>
        <fullName evidence="4">RING-type domain-containing protein</fullName>
    </recommendedName>
</protein>
<evidence type="ECO:0000256" key="1">
    <source>
        <dbReference type="PROSITE-ProRule" id="PRU00175"/>
    </source>
</evidence>
<dbReference type="SMART" id="SM00184">
    <property type="entry name" value="RING"/>
    <property type="match status" value="1"/>
</dbReference>
<keyword evidence="1" id="KW-0479">Metal-binding</keyword>
<feature type="region of interest" description="Disordered" evidence="2">
    <location>
        <begin position="17"/>
        <end position="66"/>
    </location>
</feature>
<proteinExistence type="predicted"/>
<feature type="region of interest" description="Disordered" evidence="2">
    <location>
        <begin position="251"/>
        <end position="288"/>
    </location>
</feature>
<evidence type="ECO:0000259" key="4">
    <source>
        <dbReference type="PROSITE" id="PS50089"/>
    </source>
</evidence>
<evidence type="ECO:0000256" key="2">
    <source>
        <dbReference type="SAM" id="MobiDB-lite"/>
    </source>
</evidence>
<evidence type="ECO:0000313" key="5">
    <source>
        <dbReference type="EMBL" id="KAG9323718.1"/>
    </source>
</evidence>
<comment type="caution">
    <text evidence="5">The sequence shown here is derived from an EMBL/GenBank/DDBJ whole genome shotgun (WGS) entry which is preliminary data.</text>
</comment>
<keyword evidence="1" id="KW-0862">Zinc</keyword>
<organism evidence="5 6">
    <name type="scientific">Mortierella alpina</name>
    <name type="common">Oleaginous fungus</name>
    <name type="synonym">Mortierella renispora</name>
    <dbReference type="NCBI Taxonomy" id="64518"/>
    <lineage>
        <taxon>Eukaryota</taxon>
        <taxon>Fungi</taxon>
        <taxon>Fungi incertae sedis</taxon>
        <taxon>Mucoromycota</taxon>
        <taxon>Mortierellomycotina</taxon>
        <taxon>Mortierellomycetes</taxon>
        <taxon>Mortierellales</taxon>
        <taxon>Mortierellaceae</taxon>
        <taxon>Mortierella</taxon>
    </lineage>
</organism>
<reference evidence="5" key="1">
    <citation type="submission" date="2021-07" db="EMBL/GenBank/DDBJ databases">
        <title>Draft genome of Mortierella alpina, strain LL118, isolated from an aspen leaf litter sample.</title>
        <authorList>
            <person name="Yang S."/>
            <person name="Vinatzer B.A."/>
        </authorList>
    </citation>
    <scope>NUCLEOTIDE SEQUENCE</scope>
    <source>
        <strain evidence="5">LL118</strain>
    </source>
</reference>
<dbReference type="SUPFAM" id="SSF57850">
    <property type="entry name" value="RING/U-box"/>
    <property type="match status" value="1"/>
</dbReference>
<keyword evidence="1" id="KW-0863">Zinc-finger</keyword>
<accession>A0A9P8A3M5</accession>
<keyword evidence="3" id="KW-1133">Transmembrane helix</keyword>
<dbReference type="Pfam" id="PF13639">
    <property type="entry name" value="zf-RING_2"/>
    <property type="match status" value="1"/>
</dbReference>
<evidence type="ECO:0000313" key="6">
    <source>
        <dbReference type="Proteomes" id="UP000717515"/>
    </source>
</evidence>
<sequence>MSTAEFLAPSYIMSFRSRRPRHQTPSATFRDPATSAASPIPSTRNSASSSSLSRENSPGSASVDPPAFLNENSSIAYTTSSPSSSSLLLEGARAGFASAIQVVGSSSSSKKPTNARSDFMEPSLSNSCVGHGQQDCSSCTGGQSSLDEQCLQSRHTTGERMLSAAAPMLQPNSSSTSHRSSIRKHPTDKTDMEECAICLDKILPRQHAQAILACRHEFHLSCISMAFAVGNEMVCPLCRYLHKDQPFMNQEAEEGEKSTAQSFGRSSHTTTSTSTSTSTATSSHQRHHSIATLHEHPTSGTVLSMMPSLFETSLGHGPAAGTIRTSPDGIFLKTSTWLLLYAMPFSVALCFLSFVLGKVETMWSKISCLIGAAICYIVCWALVVAVMNPDHEARAILERLSQLPESLEGTTVSSASAPQTPEFGSNAMQVADPAEVHSGTIFLAHRTRPQADESEVFIASSGSMTAIAQDDATAPPLDSLQTPLTGLLPITLSTWALNRYAVDLQQRVQDLADILDDLPDMMAEW</sequence>
<feature type="transmembrane region" description="Helical" evidence="3">
    <location>
        <begin position="337"/>
        <end position="356"/>
    </location>
</feature>
<keyword evidence="3" id="KW-0472">Membrane</keyword>
<dbReference type="Proteomes" id="UP000717515">
    <property type="component" value="Unassembled WGS sequence"/>
</dbReference>
<dbReference type="InterPro" id="IPR013083">
    <property type="entry name" value="Znf_RING/FYVE/PHD"/>
</dbReference>
<dbReference type="Gene3D" id="3.30.40.10">
    <property type="entry name" value="Zinc/RING finger domain, C3HC4 (zinc finger)"/>
    <property type="match status" value="1"/>
</dbReference>
<keyword evidence="3" id="KW-0812">Transmembrane</keyword>
<dbReference type="EMBL" id="JAIFTL010000090">
    <property type="protein sequence ID" value="KAG9323718.1"/>
    <property type="molecule type" value="Genomic_DNA"/>
</dbReference>
<dbReference type="InterPro" id="IPR001841">
    <property type="entry name" value="Znf_RING"/>
</dbReference>
<name>A0A9P8A3M5_MORAP</name>
<evidence type="ECO:0000256" key="3">
    <source>
        <dbReference type="SAM" id="Phobius"/>
    </source>
</evidence>
<dbReference type="PROSITE" id="PS50089">
    <property type="entry name" value="ZF_RING_2"/>
    <property type="match status" value="1"/>
</dbReference>
<feature type="compositionally biased region" description="Low complexity" evidence="2">
    <location>
        <begin position="38"/>
        <end position="60"/>
    </location>
</feature>
<feature type="compositionally biased region" description="Low complexity" evidence="2">
    <location>
        <begin position="266"/>
        <end position="283"/>
    </location>
</feature>
<dbReference type="GO" id="GO:0008270">
    <property type="term" value="F:zinc ion binding"/>
    <property type="evidence" value="ECO:0007669"/>
    <property type="project" value="UniProtKB-KW"/>
</dbReference>
<gene>
    <name evidence="5" type="ORF">KVV02_006441</name>
</gene>
<dbReference type="AlphaFoldDB" id="A0A9P8A3M5"/>
<feature type="domain" description="RING-type" evidence="4">
    <location>
        <begin position="195"/>
        <end position="239"/>
    </location>
</feature>